<keyword evidence="2" id="KW-0378">Hydrolase</keyword>
<sequence length="917" mass="102301">MAVARHNASKHPIDAIFASENLCHGAVSQELPCMGGDHSTAQTIFNLRVTKCGRPLMRFAKPRKTSHQDSPEPVEWNDVAVSNQRWSEALKDPETAFKMWASDAEQWLVKSGLLQDQRPEKTLAESPKLLSGAHRMGSLQSLAERQIRRLLRRLQEAHFLQLQGRPVPTPLRNRLICTGSVPQAERDAIKRGAWGLAIKLVTERLRLIQTNAKNQRVSEWKKFVHTIPGACRRVQRESPKPMVIEVGGGNVVTSPVQAVEFLSQAWGETFGCNTPQVDVQTFVNHFPNSMPDAQDPPNLPTINCRDVKKAAMDMSSKAAGPDGWEARWIAELPQPALIRLAQLYALCETKGGIPQGDGWSPIALSLVLSVVQRYQTRHVPCAKTLLYIDDRTILARNMQDLTNALHLWQRLEDVTRMRTNARKTQPIARSGDAYESLKQQGWEALRVGTVLGVSLGMFPRSPTLNETKRADGLATIARRIGVLPVTRKFRALLASLVLTSKASWGWVLNGLRLPFAGRVPELGRAKERGHCGREKGWLAVLLLSLDFDRRSVGDNTSHFDISPLWAPNSSAAVGAMATFWLAGGPRFSSDVAGTKDSVPLCLQLKDQHYQILVPSDQGKVPSNWLKETSMWSLTFEVSCPGVSKPWKLRARRWYAFGSHDSPEPVEWNDVAVSNQRWSEALKDPETAFKMWASDAEQWLVKSGLLQDELTAWDPFRRPVPTPLRNSLICTGFVPQAERDAIKRGAWGLAIKLVTERLRLIQTNAKNQRVSEWKEFVHTIPGACRRVQRESPKPMVIEVGGGNVVTSPVQAVEFLSQDLTNALHLWQRLEDVTRMRTNARKTQPIARSGDAYESLKQQGWEALRVGTVLGVSLGMFPRSPTLNETKRADGLATIARRIGVLPVTRKFRALLASLVLTS</sequence>
<protein>
    <submittedName>
        <fullName evidence="2">Endonuclease/exonuclease/phosphatase domain-containing protein</fullName>
    </submittedName>
</protein>
<dbReference type="EMBL" id="CAMXCT020006534">
    <property type="protein sequence ID" value="CAL1168880.1"/>
    <property type="molecule type" value="Genomic_DNA"/>
</dbReference>
<proteinExistence type="predicted"/>
<dbReference type="GO" id="GO:0004519">
    <property type="term" value="F:endonuclease activity"/>
    <property type="evidence" value="ECO:0007669"/>
    <property type="project" value="UniProtKB-KW"/>
</dbReference>
<comment type="caution">
    <text evidence="1">The sequence shown here is derived from an EMBL/GenBank/DDBJ whole genome shotgun (WGS) entry which is preliminary data.</text>
</comment>
<reference evidence="2 3" key="2">
    <citation type="submission" date="2024-05" db="EMBL/GenBank/DDBJ databases">
        <authorList>
            <person name="Chen Y."/>
            <person name="Shah S."/>
            <person name="Dougan E. K."/>
            <person name="Thang M."/>
            <person name="Chan C."/>
        </authorList>
    </citation>
    <scope>NUCLEOTIDE SEQUENCE [LARGE SCALE GENOMIC DNA]</scope>
</reference>
<keyword evidence="3" id="KW-1185">Reference proteome</keyword>
<dbReference type="AlphaFoldDB" id="A0A9P1GIV2"/>
<organism evidence="1">
    <name type="scientific">Cladocopium goreaui</name>
    <dbReference type="NCBI Taxonomy" id="2562237"/>
    <lineage>
        <taxon>Eukaryota</taxon>
        <taxon>Sar</taxon>
        <taxon>Alveolata</taxon>
        <taxon>Dinophyceae</taxon>
        <taxon>Suessiales</taxon>
        <taxon>Symbiodiniaceae</taxon>
        <taxon>Cladocopium</taxon>
    </lineage>
</organism>
<reference evidence="1" key="1">
    <citation type="submission" date="2022-10" db="EMBL/GenBank/DDBJ databases">
        <authorList>
            <person name="Chen Y."/>
            <person name="Dougan E. K."/>
            <person name="Chan C."/>
            <person name="Rhodes N."/>
            <person name="Thang M."/>
        </authorList>
    </citation>
    <scope>NUCLEOTIDE SEQUENCE</scope>
</reference>
<evidence type="ECO:0000313" key="2">
    <source>
        <dbReference type="EMBL" id="CAL4802817.1"/>
    </source>
</evidence>
<keyword evidence="2" id="KW-0255">Endonuclease</keyword>
<evidence type="ECO:0000313" key="3">
    <source>
        <dbReference type="Proteomes" id="UP001152797"/>
    </source>
</evidence>
<gene>
    <name evidence="1" type="ORF">C1SCF055_LOCUS40329</name>
</gene>
<accession>A0A9P1GIV2</accession>
<dbReference type="EMBL" id="CAMXCT030006534">
    <property type="protein sequence ID" value="CAL4802817.1"/>
    <property type="molecule type" value="Genomic_DNA"/>
</dbReference>
<evidence type="ECO:0000313" key="1">
    <source>
        <dbReference type="EMBL" id="CAI4015505.1"/>
    </source>
</evidence>
<dbReference type="EMBL" id="CAMXCT010006534">
    <property type="protein sequence ID" value="CAI4015505.1"/>
    <property type="molecule type" value="Genomic_DNA"/>
</dbReference>
<name>A0A9P1GIV2_9DINO</name>
<dbReference type="Proteomes" id="UP001152797">
    <property type="component" value="Unassembled WGS sequence"/>
</dbReference>
<keyword evidence="2" id="KW-0540">Nuclease</keyword>